<sequence length="102" mass="11115">MGLFSFLFGKKSNNIQTYLEKEAVILDVRTQKEYDANHIDNAIHIPVSELKSRIGEVKALNKHVIAHCASGIRSAQAVQILKANGIEAINGGGISAMRKALE</sequence>
<organism evidence="2 3">
    <name type="scientific">Winogradskyella jejuensis</name>
    <dbReference type="NCBI Taxonomy" id="1089305"/>
    <lineage>
        <taxon>Bacteria</taxon>
        <taxon>Pseudomonadati</taxon>
        <taxon>Bacteroidota</taxon>
        <taxon>Flavobacteriia</taxon>
        <taxon>Flavobacteriales</taxon>
        <taxon>Flavobacteriaceae</taxon>
        <taxon>Winogradskyella</taxon>
    </lineage>
</organism>
<dbReference type="Proteomes" id="UP000184522">
    <property type="component" value="Unassembled WGS sequence"/>
</dbReference>
<dbReference type="InterPro" id="IPR001763">
    <property type="entry name" value="Rhodanese-like_dom"/>
</dbReference>
<proteinExistence type="predicted"/>
<dbReference type="Gene3D" id="3.40.250.10">
    <property type="entry name" value="Rhodanese-like domain"/>
    <property type="match status" value="1"/>
</dbReference>
<name>A0A1M5PJD5_9FLAO</name>
<evidence type="ECO:0000313" key="2">
    <source>
        <dbReference type="EMBL" id="SHH01878.1"/>
    </source>
</evidence>
<dbReference type="GO" id="GO:0016740">
    <property type="term" value="F:transferase activity"/>
    <property type="evidence" value="ECO:0007669"/>
    <property type="project" value="UniProtKB-KW"/>
</dbReference>
<dbReference type="STRING" id="1089305.SAMN05444148_1507"/>
<dbReference type="PANTHER" id="PTHR43031">
    <property type="entry name" value="FAD-DEPENDENT OXIDOREDUCTASE"/>
    <property type="match status" value="1"/>
</dbReference>
<dbReference type="CDD" id="cd00158">
    <property type="entry name" value="RHOD"/>
    <property type="match status" value="1"/>
</dbReference>
<protein>
    <submittedName>
        <fullName evidence="2">Rhodanese-related sulfurtransferase</fullName>
    </submittedName>
</protein>
<keyword evidence="3" id="KW-1185">Reference proteome</keyword>
<dbReference type="InterPro" id="IPR036873">
    <property type="entry name" value="Rhodanese-like_dom_sf"/>
</dbReference>
<dbReference type="EMBL" id="FQWS01000001">
    <property type="protein sequence ID" value="SHH01878.1"/>
    <property type="molecule type" value="Genomic_DNA"/>
</dbReference>
<dbReference type="SUPFAM" id="SSF52821">
    <property type="entry name" value="Rhodanese/Cell cycle control phosphatase"/>
    <property type="match status" value="1"/>
</dbReference>
<evidence type="ECO:0000259" key="1">
    <source>
        <dbReference type="PROSITE" id="PS50206"/>
    </source>
</evidence>
<dbReference type="SMART" id="SM00450">
    <property type="entry name" value="RHOD"/>
    <property type="match status" value="1"/>
</dbReference>
<dbReference type="PANTHER" id="PTHR43031:SF1">
    <property type="entry name" value="PYRIDINE NUCLEOTIDE-DISULPHIDE OXIDOREDUCTASE"/>
    <property type="match status" value="1"/>
</dbReference>
<dbReference type="AlphaFoldDB" id="A0A1M5PJD5"/>
<keyword evidence="2" id="KW-0808">Transferase</keyword>
<feature type="domain" description="Rhodanese" evidence="1">
    <location>
        <begin position="19"/>
        <end position="102"/>
    </location>
</feature>
<dbReference type="RefSeq" id="WP_073084863.1">
    <property type="nucleotide sequence ID" value="NZ_FQWS01000001.1"/>
</dbReference>
<accession>A0A1M5PJD5</accession>
<dbReference type="Pfam" id="PF00581">
    <property type="entry name" value="Rhodanese"/>
    <property type="match status" value="1"/>
</dbReference>
<reference evidence="3" key="1">
    <citation type="submission" date="2016-11" db="EMBL/GenBank/DDBJ databases">
        <authorList>
            <person name="Varghese N."/>
            <person name="Submissions S."/>
        </authorList>
    </citation>
    <scope>NUCLEOTIDE SEQUENCE [LARGE SCALE GENOMIC DNA]</scope>
    <source>
        <strain evidence="3">DSM 25330</strain>
    </source>
</reference>
<dbReference type="InterPro" id="IPR050229">
    <property type="entry name" value="GlpE_sulfurtransferase"/>
</dbReference>
<dbReference type="OrthoDB" id="9800872at2"/>
<evidence type="ECO:0000313" key="3">
    <source>
        <dbReference type="Proteomes" id="UP000184522"/>
    </source>
</evidence>
<gene>
    <name evidence="2" type="ORF">SAMN05444148_1507</name>
</gene>
<dbReference type="PROSITE" id="PS50206">
    <property type="entry name" value="RHODANESE_3"/>
    <property type="match status" value="1"/>
</dbReference>